<keyword evidence="2" id="KW-0812">Transmembrane</keyword>
<organism evidence="3 4">
    <name type="scientific">Roseovarius phycicola</name>
    <dbReference type="NCBI Taxonomy" id="3080976"/>
    <lineage>
        <taxon>Bacteria</taxon>
        <taxon>Pseudomonadati</taxon>
        <taxon>Pseudomonadota</taxon>
        <taxon>Alphaproteobacteria</taxon>
        <taxon>Rhodobacterales</taxon>
        <taxon>Roseobacteraceae</taxon>
        <taxon>Roseovarius</taxon>
    </lineage>
</organism>
<feature type="transmembrane region" description="Helical" evidence="2">
    <location>
        <begin position="53"/>
        <end position="70"/>
    </location>
</feature>
<name>A0ABZ2HDQ7_9RHOB</name>
<keyword evidence="2" id="KW-0472">Membrane</keyword>
<dbReference type="Proteomes" id="UP001364156">
    <property type="component" value="Chromosome"/>
</dbReference>
<evidence type="ECO:0000256" key="2">
    <source>
        <dbReference type="SAM" id="Phobius"/>
    </source>
</evidence>
<protein>
    <submittedName>
        <fullName evidence="3">Uncharacterized protein</fullName>
    </submittedName>
</protein>
<keyword evidence="4" id="KW-1185">Reference proteome</keyword>
<evidence type="ECO:0000313" key="4">
    <source>
        <dbReference type="Proteomes" id="UP001364156"/>
    </source>
</evidence>
<reference evidence="3 4" key="1">
    <citation type="submission" date="2023-10" db="EMBL/GenBank/DDBJ databases">
        <title>Roseovarius strain S88 nov., isolated from a marine algae.</title>
        <authorList>
            <person name="Lee M.W."/>
            <person name="Lee J.K."/>
            <person name="Kim J.M."/>
            <person name="Choi D.G."/>
            <person name="Baek J.H."/>
            <person name="Bayburt H."/>
            <person name="Jung J.J."/>
            <person name="Han D.M."/>
            <person name="Jeon C.O."/>
        </authorList>
    </citation>
    <scope>NUCLEOTIDE SEQUENCE [LARGE SCALE GENOMIC DNA]</scope>
    <source>
        <strain evidence="3 4">S88</strain>
    </source>
</reference>
<proteinExistence type="predicted"/>
<sequence>MTVSPEAPQERKIKRPVVSDEDGTREGGLVFPIVFIMGFVLASMAHPAALASFWIWFVLLMLSSAFAVATKNVVARLNGFEGDADDDVKGPL</sequence>
<evidence type="ECO:0000256" key="1">
    <source>
        <dbReference type="SAM" id="MobiDB-lite"/>
    </source>
</evidence>
<accession>A0ABZ2HDQ7</accession>
<gene>
    <name evidence="3" type="ORF">RZ517_10540</name>
</gene>
<feature type="region of interest" description="Disordered" evidence="1">
    <location>
        <begin position="1"/>
        <end position="25"/>
    </location>
</feature>
<keyword evidence="2" id="KW-1133">Transmembrane helix</keyword>
<feature type="transmembrane region" description="Helical" evidence="2">
    <location>
        <begin position="29"/>
        <end position="47"/>
    </location>
</feature>
<dbReference type="EMBL" id="CP146069">
    <property type="protein sequence ID" value="WWR45247.1"/>
    <property type="molecule type" value="Genomic_DNA"/>
</dbReference>
<dbReference type="RefSeq" id="WP_338548197.1">
    <property type="nucleotide sequence ID" value="NZ_CP146069.1"/>
</dbReference>
<evidence type="ECO:0000313" key="3">
    <source>
        <dbReference type="EMBL" id="WWR45247.1"/>
    </source>
</evidence>